<evidence type="ECO:0000256" key="12">
    <source>
        <dbReference type="ARBA" id="ARBA00023273"/>
    </source>
</evidence>
<dbReference type="EMBL" id="CAMXCT020000857">
    <property type="protein sequence ID" value="CAL1137407.1"/>
    <property type="molecule type" value="Genomic_DNA"/>
</dbReference>
<reference evidence="15" key="2">
    <citation type="submission" date="2024-04" db="EMBL/GenBank/DDBJ databases">
        <authorList>
            <person name="Chen Y."/>
            <person name="Shah S."/>
            <person name="Dougan E. K."/>
            <person name="Thang M."/>
            <person name="Chan C."/>
        </authorList>
    </citation>
    <scope>NUCLEOTIDE SEQUENCE [LARGE SCALE GENOMIC DNA]</scope>
</reference>
<accession>A0A9P1C222</accession>
<proteinExistence type="inferred from homology"/>
<name>A0A9P1C222_9DINO</name>
<evidence type="ECO:0000256" key="7">
    <source>
        <dbReference type="ARBA" id="ARBA00022490"/>
    </source>
</evidence>
<gene>
    <name evidence="14" type="ORF">C1SCF055_LOCUS11589</name>
</gene>
<dbReference type="AlphaFoldDB" id="A0A9P1C222"/>
<evidence type="ECO:0000259" key="13">
    <source>
        <dbReference type="Pfam" id="PF11527"/>
    </source>
</evidence>
<feature type="domain" description="BART" evidence="13">
    <location>
        <begin position="9"/>
        <end position="120"/>
    </location>
</feature>
<keyword evidence="12" id="KW-0966">Cell projection</keyword>
<keyword evidence="16" id="KW-1185">Reference proteome</keyword>
<evidence type="ECO:0000256" key="6">
    <source>
        <dbReference type="ARBA" id="ARBA00014849"/>
    </source>
</evidence>
<dbReference type="Pfam" id="PF11527">
    <property type="entry name" value="ARL2_Bind_BART"/>
    <property type="match status" value="1"/>
</dbReference>
<sequence length="462" mass="53209">MAYDINYCFQVMMQCINDPQFIQTLRTFERKHCREFEEQEENKLIYTTIHNEYMQLIEMWIEGRMVQMIPCFSMESFLPELNEFIQSGAADRGDAKKVVDLLNSWADFPSFKEKMLDASKLVENFARRWRHRIPCPDPWAPAEGLYILALYSRAGHHIHLGRYQYKRLIEHVLWTSCSRPQRPGEEDLSVSQILLAAFAVAHFKQKDILRQLLPPLREAIRQSLLDERPLAPQEVAKLAWMFASARVRDDMLPYAGDLALCTPNMRLSHLAQVANGLSRGLEDAAAREQLLTKLAQVLDQISQRDLTELQRGDIEALMSSFFWLPPGSCAAQLVPELLRSILQGVSVDERLSPRAKVILYQCYQKHREAFDGEFAATGQEIEGHFQDVLQDLSDLLLKAAEGSPPWALTEPKEYQKRMEARILKEPNVSGVDPASAQRLLERLDVFTDWDLQDCEVEAFEPR</sequence>
<dbReference type="GO" id="GO:0005813">
    <property type="term" value="C:centrosome"/>
    <property type="evidence" value="ECO:0007669"/>
    <property type="project" value="UniProtKB-SubCell"/>
</dbReference>
<keyword evidence="9" id="KW-0496">Mitochondrion</keyword>
<evidence type="ECO:0000256" key="11">
    <source>
        <dbReference type="ARBA" id="ARBA00023242"/>
    </source>
</evidence>
<dbReference type="InterPro" id="IPR042541">
    <property type="entry name" value="BART_sf"/>
</dbReference>
<evidence type="ECO:0000313" key="15">
    <source>
        <dbReference type="EMBL" id="CAL1137407.1"/>
    </source>
</evidence>
<keyword evidence="10" id="KW-0206">Cytoskeleton</keyword>
<evidence type="ECO:0000256" key="8">
    <source>
        <dbReference type="ARBA" id="ARBA00023069"/>
    </source>
</evidence>
<dbReference type="EMBL" id="CAMXCT010000857">
    <property type="protein sequence ID" value="CAI3984032.1"/>
    <property type="molecule type" value="Genomic_DNA"/>
</dbReference>
<dbReference type="GO" id="GO:0051457">
    <property type="term" value="P:maintenance of protein location in nucleus"/>
    <property type="evidence" value="ECO:0007669"/>
    <property type="project" value="TreeGrafter"/>
</dbReference>
<keyword evidence="11" id="KW-0539">Nucleus</keyword>
<evidence type="ECO:0000313" key="16">
    <source>
        <dbReference type="Proteomes" id="UP001152797"/>
    </source>
</evidence>
<evidence type="ECO:0000256" key="3">
    <source>
        <dbReference type="ARBA" id="ARBA00004300"/>
    </source>
</evidence>
<dbReference type="InterPro" id="IPR038849">
    <property type="entry name" value="ARL2BP"/>
</dbReference>
<dbReference type="GO" id="GO:0005634">
    <property type="term" value="C:nucleus"/>
    <property type="evidence" value="ECO:0007669"/>
    <property type="project" value="UniProtKB-SubCell"/>
</dbReference>
<evidence type="ECO:0000256" key="9">
    <source>
        <dbReference type="ARBA" id="ARBA00023128"/>
    </source>
</evidence>
<dbReference type="OrthoDB" id="434662at2759"/>
<evidence type="ECO:0000313" key="14">
    <source>
        <dbReference type="EMBL" id="CAI3984032.1"/>
    </source>
</evidence>
<comment type="similarity">
    <text evidence="5">Belongs to the ARL2BP family.</text>
</comment>
<evidence type="ECO:0000256" key="2">
    <source>
        <dbReference type="ARBA" id="ARBA00004123"/>
    </source>
</evidence>
<comment type="subcellular location">
    <subcellularLocation>
        <location evidence="1">Cytoplasm</location>
        <location evidence="1">Cytoskeleton</location>
        <location evidence="1">Cilium basal body</location>
    </subcellularLocation>
    <subcellularLocation>
        <location evidence="3">Cytoplasm</location>
        <location evidence="3">Cytoskeleton</location>
        <location evidence="3">Microtubule organizing center</location>
        <location evidence="3">Centrosome</location>
    </subcellularLocation>
    <subcellularLocation>
        <location evidence="4">Mitochondrion intermembrane space</location>
    </subcellularLocation>
    <subcellularLocation>
        <location evidence="2">Nucleus</location>
    </subcellularLocation>
</comment>
<keyword evidence="8" id="KW-0969">Cilium</keyword>
<dbReference type="Proteomes" id="UP001152797">
    <property type="component" value="Unassembled WGS sequence"/>
</dbReference>
<dbReference type="PANTHER" id="PTHR15487">
    <property type="entry name" value="ADP-RIBOSYLATION FACTOR-LIKE PROTEIN 2-BINDING PROTEIN"/>
    <property type="match status" value="1"/>
</dbReference>
<dbReference type="GO" id="GO:0005758">
    <property type="term" value="C:mitochondrial intermembrane space"/>
    <property type="evidence" value="ECO:0007669"/>
    <property type="project" value="UniProtKB-SubCell"/>
</dbReference>
<dbReference type="InterPro" id="IPR023379">
    <property type="entry name" value="BART_dom"/>
</dbReference>
<dbReference type="Gene3D" id="1.20.1520.10">
    <property type="entry name" value="ADP-ribosylation factor-like 2-binding protein, domain"/>
    <property type="match status" value="1"/>
</dbReference>
<evidence type="ECO:0000256" key="4">
    <source>
        <dbReference type="ARBA" id="ARBA00004569"/>
    </source>
</evidence>
<organism evidence="14">
    <name type="scientific">Cladocopium goreaui</name>
    <dbReference type="NCBI Taxonomy" id="2562237"/>
    <lineage>
        <taxon>Eukaryota</taxon>
        <taxon>Sar</taxon>
        <taxon>Alveolata</taxon>
        <taxon>Dinophyceae</taxon>
        <taxon>Suessiales</taxon>
        <taxon>Symbiodiniaceae</taxon>
        <taxon>Cladocopium</taxon>
    </lineage>
</organism>
<comment type="caution">
    <text evidence="14">The sequence shown here is derived from an EMBL/GenBank/DDBJ whole genome shotgun (WGS) entry which is preliminary data.</text>
</comment>
<dbReference type="PANTHER" id="PTHR15487:SF4">
    <property type="entry name" value="ADP-RIBOSYLATION FACTOR-LIKE PROTEIN 2-BINDING PROTEIN"/>
    <property type="match status" value="1"/>
</dbReference>
<dbReference type="EMBL" id="CAMXCT030000857">
    <property type="protein sequence ID" value="CAL4771344.1"/>
    <property type="molecule type" value="Genomic_DNA"/>
</dbReference>
<evidence type="ECO:0000256" key="5">
    <source>
        <dbReference type="ARBA" id="ARBA00009880"/>
    </source>
</evidence>
<reference evidence="14" key="1">
    <citation type="submission" date="2022-10" db="EMBL/GenBank/DDBJ databases">
        <authorList>
            <person name="Chen Y."/>
            <person name="Dougan E. K."/>
            <person name="Chan C."/>
            <person name="Rhodes N."/>
            <person name="Thang M."/>
        </authorList>
    </citation>
    <scope>NUCLEOTIDE SEQUENCE</scope>
</reference>
<evidence type="ECO:0000256" key="10">
    <source>
        <dbReference type="ARBA" id="ARBA00023212"/>
    </source>
</evidence>
<protein>
    <recommendedName>
        <fullName evidence="6">ADP-ribosylation factor-like protein 2-binding protein</fullName>
    </recommendedName>
</protein>
<evidence type="ECO:0000256" key="1">
    <source>
        <dbReference type="ARBA" id="ARBA00004120"/>
    </source>
</evidence>
<keyword evidence="7" id="KW-0963">Cytoplasm</keyword>